<evidence type="ECO:0000313" key="1">
    <source>
        <dbReference type="EMBL" id="SFR87901.1"/>
    </source>
</evidence>
<accession>A0A1I6K9J5</accession>
<dbReference type="InterPro" id="IPR046645">
    <property type="entry name" value="DUF6757"/>
</dbReference>
<dbReference type="RefSeq" id="WP_177227112.1">
    <property type="nucleotide sequence ID" value="NZ_FOZK01000001.1"/>
</dbReference>
<name>A0A1I6K9J5_9EURY</name>
<dbReference type="AlphaFoldDB" id="A0A1I6K9J5"/>
<keyword evidence="2" id="KW-1185">Reference proteome</keyword>
<organism evidence="1 2">
    <name type="scientific">Halomicrobium zhouii</name>
    <dbReference type="NCBI Taxonomy" id="767519"/>
    <lineage>
        <taxon>Archaea</taxon>
        <taxon>Methanobacteriati</taxon>
        <taxon>Methanobacteriota</taxon>
        <taxon>Stenosarchaea group</taxon>
        <taxon>Halobacteria</taxon>
        <taxon>Halobacteriales</taxon>
        <taxon>Haloarculaceae</taxon>
        <taxon>Halomicrobium</taxon>
    </lineage>
</organism>
<protein>
    <submittedName>
        <fullName evidence="1">Uncharacterized protein</fullName>
    </submittedName>
</protein>
<sequence length="54" mass="6312">MQCHYCENEADVAVEKDAVKVGVCQVHFREQLEELEEAEWLSDVDEELDIDRSE</sequence>
<gene>
    <name evidence="1" type="ORF">SAMN05216559_0419</name>
</gene>
<dbReference type="Pfam" id="PF20542">
    <property type="entry name" value="DUF6757"/>
    <property type="match status" value="1"/>
</dbReference>
<dbReference type="STRING" id="767519.SAMN05216559_0419"/>
<reference evidence="1 2" key="1">
    <citation type="submission" date="2016-10" db="EMBL/GenBank/DDBJ databases">
        <authorList>
            <person name="de Groot N.N."/>
        </authorList>
    </citation>
    <scope>NUCLEOTIDE SEQUENCE [LARGE SCALE GENOMIC DNA]</scope>
    <source>
        <strain evidence="1 2">CGMCC 1.10457</strain>
    </source>
</reference>
<dbReference type="Proteomes" id="UP000199062">
    <property type="component" value="Unassembled WGS sequence"/>
</dbReference>
<dbReference type="EMBL" id="FOZK01000001">
    <property type="protein sequence ID" value="SFR87901.1"/>
    <property type="molecule type" value="Genomic_DNA"/>
</dbReference>
<proteinExistence type="predicted"/>
<evidence type="ECO:0000313" key="2">
    <source>
        <dbReference type="Proteomes" id="UP000199062"/>
    </source>
</evidence>